<evidence type="ECO:0000256" key="5">
    <source>
        <dbReference type="ARBA" id="ARBA00022490"/>
    </source>
</evidence>
<accession>A0A553NNT8</accession>
<gene>
    <name evidence="9" type="ORF">TCAL_07645</name>
</gene>
<keyword evidence="6" id="KW-0489">Methyltransferase</keyword>
<dbReference type="PROSITE" id="PS51585">
    <property type="entry name" value="SAM_MT_TPMT"/>
    <property type="match status" value="2"/>
</dbReference>
<dbReference type="OMA" id="EYDQSKH"/>
<keyword evidence="10" id="KW-1185">Reference proteome</keyword>
<evidence type="ECO:0000313" key="10">
    <source>
        <dbReference type="Proteomes" id="UP000318571"/>
    </source>
</evidence>
<evidence type="ECO:0000256" key="2">
    <source>
        <dbReference type="ARBA" id="ARBA00004496"/>
    </source>
</evidence>
<dbReference type="STRING" id="6832.A0A553NNT8"/>
<dbReference type="FunFam" id="3.40.50.150:FF:000101">
    <property type="entry name" value="Thiopurine S-methyltransferase"/>
    <property type="match status" value="2"/>
</dbReference>
<evidence type="ECO:0000256" key="6">
    <source>
        <dbReference type="ARBA" id="ARBA00022603"/>
    </source>
</evidence>
<dbReference type="GO" id="GO:0032259">
    <property type="term" value="P:methylation"/>
    <property type="evidence" value="ECO:0007669"/>
    <property type="project" value="UniProtKB-KW"/>
</dbReference>
<dbReference type="GO" id="GO:0008119">
    <property type="term" value="F:thiopurine S-methyltransferase activity"/>
    <property type="evidence" value="ECO:0007669"/>
    <property type="project" value="UniProtKB-EC"/>
</dbReference>
<evidence type="ECO:0000256" key="3">
    <source>
        <dbReference type="ARBA" id="ARBA00008145"/>
    </source>
</evidence>
<keyword evidence="8" id="KW-0949">S-adenosyl-L-methionine</keyword>
<keyword evidence="7" id="KW-0808">Transferase</keyword>
<proteinExistence type="inferred from homology"/>
<dbReference type="Proteomes" id="UP000318571">
    <property type="component" value="Chromosome 4"/>
</dbReference>
<dbReference type="EMBL" id="VCGU01000011">
    <property type="protein sequence ID" value="TRY67109.1"/>
    <property type="molecule type" value="Genomic_DNA"/>
</dbReference>
<evidence type="ECO:0000256" key="4">
    <source>
        <dbReference type="ARBA" id="ARBA00011905"/>
    </source>
</evidence>
<keyword evidence="5" id="KW-0963">Cytoplasm</keyword>
<dbReference type="SUPFAM" id="SSF53335">
    <property type="entry name" value="S-adenosyl-L-methionine-dependent methyltransferases"/>
    <property type="match status" value="2"/>
</dbReference>
<dbReference type="PANTHER" id="PTHR10259">
    <property type="entry name" value="THIOPURINE S-METHYLTRANSFERASE"/>
    <property type="match status" value="1"/>
</dbReference>
<name>A0A553NNT8_TIGCA</name>
<comment type="similarity">
    <text evidence="3">Belongs to the class I-like SAM-binding methyltransferase superfamily. TPMT family.</text>
</comment>
<evidence type="ECO:0000256" key="7">
    <source>
        <dbReference type="ARBA" id="ARBA00022679"/>
    </source>
</evidence>
<dbReference type="OrthoDB" id="276151at2759"/>
<reference evidence="9 10" key="1">
    <citation type="journal article" date="2018" name="Nat. Ecol. Evol.">
        <title>Genomic signatures of mitonuclear coevolution across populations of Tigriopus californicus.</title>
        <authorList>
            <person name="Barreto F.S."/>
            <person name="Watson E.T."/>
            <person name="Lima T.G."/>
            <person name="Willett C.S."/>
            <person name="Edmands S."/>
            <person name="Li W."/>
            <person name="Burton R.S."/>
        </authorList>
    </citation>
    <scope>NUCLEOTIDE SEQUENCE [LARGE SCALE GENOMIC DNA]</scope>
    <source>
        <strain evidence="9 10">San Diego</strain>
    </source>
</reference>
<dbReference type="AlphaFoldDB" id="A0A553NNT8"/>
<dbReference type="EC" id="2.1.1.67" evidence="4"/>
<protein>
    <recommendedName>
        <fullName evidence="4">thiopurine S-methyltransferase</fullName>
        <ecNumber evidence="4">2.1.1.67</ecNumber>
    </recommendedName>
</protein>
<dbReference type="Gene3D" id="3.40.50.150">
    <property type="entry name" value="Vaccinia Virus protein VP39"/>
    <property type="match status" value="2"/>
</dbReference>
<dbReference type="InterPro" id="IPR029063">
    <property type="entry name" value="SAM-dependent_MTases_sf"/>
</dbReference>
<sequence length="451" mass="52410">MTSTENELGHDFWSSKFYDQGRTPWHKQEFHPKLKANLGFFPKTTEAKRFLLPLCGKSVDLIHLYNFCSKWTILGVEFVEQGCRSFFQEQNLEYDVEDKQGGLKIFKSKDGRLQMFCGDFFKMDPDLIGGTVDYVWDRGSLVAISPSKREQYMRVINKLLSPTYVYLLSTIEYDPDVRGGPPHSIPFGDVNTLFEDAQIRILENQVLDNPNDLMKENLFLITEKSPKDVVSYWQGRWVEGQSQWHSNEPHFSLVKYLDKLKDGRDNLTIFVPLCGKSGDLIYLYKQGFSVIGLEGVHCVVESFFKDHDLEYKKEVLPEIKGFKYETLDGQLKIFSCDIFEMQPGVMGQVDAVFDRGSFEAILEEDRPRYMDLMTKILATKFRIILNGYEYDNTVFKGPPRHVDHKVVEEMYGNLGKVEILEATENGTQPQRFNLSKMTKFIYFISRERMEN</sequence>
<comment type="caution">
    <text evidence="9">The sequence shown here is derived from an EMBL/GenBank/DDBJ whole genome shotgun (WGS) entry which is preliminary data.</text>
</comment>
<evidence type="ECO:0000256" key="8">
    <source>
        <dbReference type="ARBA" id="ARBA00022691"/>
    </source>
</evidence>
<organism evidence="9 10">
    <name type="scientific">Tigriopus californicus</name>
    <name type="common">Marine copepod</name>
    <dbReference type="NCBI Taxonomy" id="6832"/>
    <lineage>
        <taxon>Eukaryota</taxon>
        <taxon>Metazoa</taxon>
        <taxon>Ecdysozoa</taxon>
        <taxon>Arthropoda</taxon>
        <taxon>Crustacea</taxon>
        <taxon>Multicrustacea</taxon>
        <taxon>Hexanauplia</taxon>
        <taxon>Copepoda</taxon>
        <taxon>Harpacticoida</taxon>
        <taxon>Harpacticidae</taxon>
        <taxon>Tigriopus</taxon>
    </lineage>
</organism>
<evidence type="ECO:0000256" key="1">
    <source>
        <dbReference type="ARBA" id="ARBA00000903"/>
    </source>
</evidence>
<comment type="catalytic activity">
    <reaction evidence="1">
        <text>S-adenosyl-L-methionine + a thiopurine = S-adenosyl-L-homocysteine + a thiopurine S-methylether.</text>
        <dbReference type="EC" id="2.1.1.67"/>
    </reaction>
</comment>
<comment type="subcellular location">
    <subcellularLocation>
        <location evidence="2">Cytoplasm</location>
    </subcellularLocation>
</comment>
<dbReference type="Pfam" id="PF05724">
    <property type="entry name" value="TPMT"/>
    <property type="match status" value="2"/>
</dbReference>
<dbReference type="InterPro" id="IPR008854">
    <property type="entry name" value="TPMT"/>
</dbReference>
<evidence type="ECO:0000313" key="9">
    <source>
        <dbReference type="EMBL" id="TRY67109.1"/>
    </source>
</evidence>
<dbReference type="PANTHER" id="PTHR10259:SF11">
    <property type="entry name" value="THIOPURINE S-METHYLTRANSFERASE"/>
    <property type="match status" value="1"/>
</dbReference>
<dbReference type="GO" id="GO:0005737">
    <property type="term" value="C:cytoplasm"/>
    <property type="evidence" value="ECO:0007669"/>
    <property type="project" value="UniProtKB-SubCell"/>
</dbReference>